<dbReference type="RefSeq" id="XP_001384110.2">
    <property type="nucleotide sequence ID" value="XM_001384073.1"/>
</dbReference>
<dbReference type="Proteomes" id="UP000002258">
    <property type="component" value="Chromosome 4"/>
</dbReference>
<keyword evidence="3" id="KW-1185">Reference proteome</keyword>
<dbReference type="Pfam" id="PF01454">
    <property type="entry name" value="MAGE"/>
    <property type="match status" value="1"/>
</dbReference>
<dbReference type="PANTHER" id="PTHR11736">
    <property type="entry name" value="MELANOMA-ASSOCIATED ANTIGEN MAGE ANTIGEN"/>
    <property type="match status" value="1"/>
</dbReference>
<accession>A3LTJ9</accession>
<gene>
    <name evidence="2" type="ORF">PICST_58773</name>
</gene>
<name>A3LTJ9_PICST</name>
<evidence type="ECO:0000313" key="3">
    <source>
        <dbReference type="Proteomes" id="UP000002258"/>
    </source>
</evidence>
<dbReference type="InterPro" id="IPR041898">
    <property type="entry name" value="MAGE_WH1"/>
</dbReference>
<feature type="domain" description="MAGE" evidence="1">
    <location>
        <begin position="11"/>
        <end position="229"/>
    </location>
</feature>
<dbReference type="InParanoid" id="A3LTJ9"/>
<dbReference type="STRING" id="322104.A3LTJ9"/>
<dbReference type="Gene3D" id="1.10.10.1200">
    <property type="entry name" value="MAGE homology domain, winged helix WH1 motif"/>
    <property type="match status" value="1"/>
</dbReference>
<dbReference type="GO" id="GO:0005634">
    <property type="term" value="C:nucleus"/>
    <property type="evidence" value="ECO:0007669"/>
    <property type="project" value="TreeGrafter"/>
</dbReference>
<dbReference type="HOGENOM" id="CLU_049350_0_0_1"/>
<dbReference type="GeneID" id="4838672"/>
<feature type="non-terminal residue" evidence="2">
    <location>
        <position position="1"/>
    </location>
</feature>
<proteinExistence type="predicted"/>
<dbReference type="PANTHER" id="PTHR11736:SF14">
    <property type="entry name" value="NSE3 HOMOLOG, SMC5-SMC6 COMPLEX COMPONENT"/>
    <property type="match status" value="1"/>
</dbReference>
<protein>
    <recommendedName>
        <fullName evidence="1">MAGE domain-containing protein</fullName>
    </recommendedName>
</protein>
<dbReference type="KEGG" id="pic:PICST_58773"/>
<evidence type="ECO:0000259" key="1">
    <source>
        <dbReference type="SMART" id="SM01373"/>
    </source>
</evidence>
<dbReference type="InterPro" id="IPR041899">
    <property type="entry name" value="MAGE_WH2"/>
</dbReference>
<dbReference type="GO" id="GO:0006281">
    <property type="term" value="P:DNA repair"/>
    <property type="evidence" value="ECO:0007669"/>
    <property type="project" value="TreeGrafter"/>
</dbReference>
<dbReference type="SMART" id="SM01373">
    <property type="entry name" value="MAGE"/>
    <property type="match status" value="1"/>
</dbReference>
<evidence type="ECO:0000313" key="2">
    <source>
        <dbReference type="EMBL" id="ABN66081.2"/>
    </source>
</evidence>
<reference evidence="2 3" key="1">
    <citation type="journal article" date="2007" name="Nat. Biotechnol.">
        <title>Genome sequence of the lignocellulose-bioconverting and xylose-fermenting yeast Pichia stipitis.</title>
        <authorList>
            <person name="Jeffries T.W."/>
            <person name="Grigoriev I.V."/>
            <person name="Grimwood J."/>
            <person name="Laplaza J.M."/>
            <person name="Aerts A."/>
            <person name="Salamov A."/>
            <person name="Schmutz J."/>
            <person name="Lindquist E."/>
            <person name="Dehal P."/>
            <person name="Shapiro H."/>
            <person name="Jin Y.S."/>
            <person name="Passoth V."/>
            <person name="Richardson P.M."/>
        </authorList>
    </citation>
    <scope>NUCLEOTIDE SEQUENCE [LARGE SCALE GENOMIC DNA]</scope>
    <source>
        <strain evidence="3">ATCC 58785 / CBS 6054 / NBRC 10063 / NRRL Y-11545</strain>
    </source>
</reference>
<dbReference type="OMA" id="KFFLPKY"/>
<dbReference type="InterPro" id="IPR037445">
    <property type="entry name" value="MAGE"/>
</dbReference>
<dbReference type="InterPro" id="IPR002190">
    <property type="entry name" value="MHD_dom"/>
</dbReference>
<dbReference type="OrthoDB" id="205198at2759"/>
<organism evidence="2 3">
    <name type="scientific">Scheffersomyces stipitis (strain ATCC 58785 / CBS 6054 / NBRC 10063 / NRRL Y-11545)</name>
    <name type="common">Yeast</name>
    <name type="synonym">Pichia stipitis</name>
    <dbReference type="NCBI Taxonomy" id="322104"/>
    <lineage>
        <taxon>Eukaryota</taxon>
        <taxon>Fungi</taxon>
        <taxon>Dikarya</taxon>
        <taxon>Ascomycota</taxon>
        <taxon>Saccharomycotina</taxon>
        <taxon>Pichiomycetes</taxon>
        <taxon>Debaryomycetaceae</taxon>
        <taxon>Scheffersomyces</taxon>
    </lineage>
</organism>
<dbReference type="AlphaFoldDB" id="A3LTJ9"/>
<dbReference type="eggNOG" id="KOG4562">
    <property type="taxonomic scope" value="Eukaryota"/>
</dbReference>
<dbReference type="EMBL" id="CP000498">
    <property type="protein sequence ID" value="ABN66081.2"/>
    <property type="molecule type" value="Genomic_DNA"/>
</dbReference>
<sequence length="259" mass="29556">ESEIQSTVNRVVRLILGRELKSQFIRREKISSEVNTKRHGLDLIIKRVNAELEKVYGLTLVETPPEKKSRVTKTTNVKVKQPFAIVSCLEPKSKKVLGELWQTSTNVNPEADAHGSKYFVPKYKKTEGPLSNIELVRTGIMLYIVSMLILAENYLSEDDLERGMERMGISKDSNKRNSNLGMNLQELVSDLIKKDYINKEVSKGTVESENRVIYSLGRRSLVEFPPQAVVEYVRVLYGEKFNADQTVMTIERTYGVKLE</sequence>
<dbReference type="Gene3D" id="1.10.10.1210">
    <property type="entry name" value="MAGE homology domain, winged helix WH2 motif"/>
    <property type="match status" value="1"/>
</dbReference>
<feature type="non-terminal residue" evidence="2">
    <location>
        <position position="259"/>
    </location>
</feature>